<name>A0A8D8M750_9HEMI</name>
<sequence>MRCSEKSPMGSIPLKPSRKMHEITHRLHIVTCLDIGKITHDAKCTAKRSSVDIANMAWSWTFFLFSIENMGSLPKNVRVYFYVGLGLGTRATFCTHARFFP</sequence>
<evidence type="ECO:0000313" key="1">
    <source>
        <dbReference type="EMBL" id="CAG6619047.1"/>
    </source>
</evidence>
<protein>
    <submittedName>
        <fullName evidence="1">Uncharacterized protein</fullName>
    </submittedName>
</protein>
<organism evidence="1">
    <name type="scientific">Cacopsylla melanoneura</name>
    <dbReference type="NCBI Taxonomy" id="428564"/>
    <lineage>
        <taxon>Eukaryota</taxon>
        <taxon>Metazoa</taxon>
        <taxon>Ecdysozoa</taxon>
        <taxon>Arthropoda</taxon>
        <taxon>Hexapoda</taxon>
        <taxon>Insecta</taxon>
        <taxon>Pterygota</taxon>
        <taxon>Neoptera</taxon>
        <taxon>Paraneoptera</taxon>
        <taxon>Hemiptera</taxon>
        <taxon>Sternorrhyncha</taxon>
        <taxon>Psylloidea</taxon>
        <taxon>Psyllidae</taxon>
        <taxon>Psyllinae</taxon>
        <taxon>Cacopsylla</taxon>
    </lineage>
</organism>
<dbReference type="AlphaFoldDB" id="A0A8D8M750"/>
<reference evidence="1" key="1">
    <citation type="submission" date="2021-05" db="EMBL/GenBank/DDBJ databases">
        <authorList>
            <person name="Alioto T."/>
            <person name="Alioto T."/>
            <person name="Gomez Garrido J."/>
        </authorList>
    </citation>
    <scope>NUCLEOTIDE SEQUENCE</scope>
</reference>
<dbReference type="EMBL" id="HBUF01044774">
    <property type="protein sequence ID" value="CAG6619047.1"/>
    <property type="molecule type" value="Transcribed_RNA"/>
</dbReference>
<accession>A0A8D8M750</accession>
<proteinExistence type="predicted"/>